<gene>
    <name evidence="1" type="ORF">BSA145_16875</name>
</gene>
<dbReference type="InterPro" id="IPR010064">
    <property type="entry name" value="HK97-gp10_tail"/>
</dbReference>
<protein>
    <submittedName>
        <fullName evidence="1">Phage portal protein</fullName>
    </submittedName>
</protein>
<proteinExistence type="predicted"/>
<dbReference type="Pfam" id="PF04883">
    <property type="entry name" value="HK97-gp10_like"/>
    <property type="match status" value="1"/>
</dbReference>
<sequence>MRIDGLDQFIEDLNAAVNGGLQAEYEEWLEGMGYEFLDIVQDEVIRTKTVDARRLLNSFQKGDQENVFSMSSGGLTLDVGTNLEYASYTNDGHFTIDPSKNQDRRWVPGRWVGDRFEYDSNAETGMLLKFQWVEGSGYWDNALSIFEQMFEQSLDRKLQQWIDEQFGR</sequence>
<reference evidence="1 2" key="1">
    <citation type="submission" date="2016-05" db="EMBL/GenBank/DDBJ databases">
        <title>Complete Genome and Methylome Analysis of Psychrotrophic Bacterial Isolates from Antarctic Lake Untersee.</title>
        <authorList>
            <person name="Fomenkov A."/>
            <person name="Akimov V.N."/>
            <person name="Vasilyeva L.V."/>
            <person name="Andersen D."/>
            <person name="Vincze T."/>
            <person name="Roberts R.J."/>
        </authorList>
    </citation>
    <scope>NUCLEOTIDE SEQUENCE [LARGE SCALE GENOMIC DNA]</scope>
    <source>
        <strain evidence="1 2">U14-5</strain>
    </source>
</reference>
<accession>A0A1L6ZLQ4</accession>
<dbReference type="RefSeq" id="WP_075623147.1">
    <property type="nucleotide sequence ID" value="NZ_CP015607.1"/>
</dbReference>
<organism evidence="1 2">
    <name type="scientific">Bacillus safensis</name>
    <dbReference type="NCBI Taxonomy" id="561879"/>
    <lineage>
        <taxon>Bacteria</taxon>
        <taxon>Bacillati</taxon>
        <taxon>Bacillota</taxon>
        <taxon>Bacilli</taxon>
        <taxon>Bacillales</taxon>
        <taxon>Bacillaceae</taxon>
        <taxon>Bacillus</taxon>
    </lineage>
</organism>
<dbReference type="AlphaFoldDB" id="A0A1L6ZLQ4"/>
<dbReference type="EMBL" id="CP015607">
    <property type="protein sequence ID" value="APT47392.1"/>
    <property type="molecule type" value="Genomic_DNA"/>
</dbReference>
<evidence type="ECO:0000313" key="2">
    <source>
        <dbReference type="Proteomes" id="UP000185426"/>
    </source>
</evidence>
<dbReference type="Proteomes" id="UP000185426">
    <property type="component" value="Chromosome"/>
</dbReference>
<name>A0A1L6ZLQ4_BACIA</name>
<evidence type="ECO:0000313" key="1">
    <source>
        <dbReference type="EMBL" id="APT47392.1"/>
    </source>
</evidence>